<feature type="domain" description="OmpR/PhoB-type" evidence="4">
    <location>
        <begin position="179"/>
        <end position="276"/>
    </location>
</feature>
<dbReference type="Gene3D" id="1.10.10.10">
    <property type="entry name" value="Winged helix-like DNA-binding domain superfamily/Winged helix DNA-binding domain"/>
    <property type="match status" value="1"/>
</dbReference>
<dbReference type="InterPro" id="IPR036388">
    <property type="entry name" value="WH-like_DNA-bd_sf"/>
</dbReference>
<gene>
    <name evidence="5" type="ORF">H4K34_01990</name>
</gene>
<dbReference type="SUPFAM" id="SSF46894">
    <property type="entry name" value="C-terminal effector domain of the bipartite response regulators"/>
    <property type="match status" value="1"/>
</dbReference>
<keyword evidence="3" id="KW-0812">Transmembrane</keyword>
<proteinExistence type="predicted"/>
<feature type="DNA-binding region" description="OmpR/PhoB-type" evidence="2">
    <location>
        <begin position="179"/>
        <end position="276"/>
    </location>
</feature>
<reference evidence="5 6" key="1">
    <citation type="submission" date="2020-08" db="EMBL/GenBank/DDBJ databases">
        <title>Croceimicrobium hydrocarbonivorans gen. nov., sp. nov., a novel marine bacterium isolated from a bacterial consortium that degrades polyethylene terephthalate.</title>
        <authorList>
            <person name="Liu R."/>
        </authorList>
    </citation>
    <scope>NUCLEOTIDE SEQUENCE [LARGE SCALE GENOMIC DNA]</scope>
    <source>
        <strain evidence="5 6">A20-9</strain>
    </source>
</reference>
<keyword evidence="1 2" id="KW-0238">DNA-binding</keyword>
<evidence type="ECO:0000256" key="3">
    <source>
        <dbReference type="SAM" id="Phobius"/>
    </source>
</evidence>
<evidence type="ECO:0000259" key="4">
    <source>
        <dbReference type="PROSITE" id="PS51755"/>
    </source>
</evidence>
<evidence type="ECO:0000313" key="6">
    <source>
        <dbReference type="Proteomes" id="UP000516305"/>
    </source>
</evidence>
<keyword evidence="3" id="KW-0472">Membrane</keyword>
<dbReference type="InterPro" id="IPR001867">
    <property type="entry name" value="OmpR/PhoB-type_DNA-bd"/>
</dbReference>
<dbReference type="GO" id="GO:0000160">
    <property type="term" value="P:phosphorelay signal transduction system"/>
    <property type="evidence" value="ECO:0007669"/>
    <property type="project" value="InterPro"/>
</dbReference>
<dbReference type="EMBL" id="CP060139">
    <property type="protein sequence ID" value="QNR24638.1"/>
    <property type="molecule type" value="Genomic_DNA"/>
</dbReference>
<accession>A0A7H0VFZ0</accession>
<evidence type="ECO:0000313" key="5">
    <source>
        <dbReference type="EMBL" id="QNR24638.1"/>
    </source>
</evidence>
<evidence type="ECO:0000256" key="2">
    <source>
        <dbReference type="PROSITE-ProRule" id="PRU01091"/>
    </source>
</evidence>
<dbReference type="InterPro" id="IPR016032">
    <property type="entry name" value="Sig_transdc_resp-reg_C-effctor"/>
</dbReference>
<dbReference type="SMART" id="SM00862">
    <property type="entry name" value="Trans_reg_C"/>
    <property type="match status" value="1"/>
</dbReference>
<dbReference type="Pfam" id="PF00486">
    <property type="entry name" value="Trans_reg_C"/>
    <property type="match status" value="1"/>
</dbReference>
<evidence type="ECO:0000256" key="1">
    <source>
        <dbReference type="ARBA" id="ARBA00023125"/>
    </source>
</evidence>
<protein>
    <submittedName>
        <fullName evidence="5">Winged helix-turn-helix transcriptional regulator</fullName>
    </submittedName>
</protein>
<dbReference type="Proteomes" id="UP000516305">
    <property type="component" value="Chromosome"/>
</dbReference>
<dbReference type="RefSeq" id="WP_210759165.1">
    <property type="nucleotide sequence ID" value="NZ_CP060139.1"/>
</dbReference>
<name>A0A7H0VFZ0_9FLAO</name>
<dbReference type="GO" id="GO:0006355">
    <property type="term" value="P:regulation of DNA-templated transcription"/>
    <property type="evidence" value="ECO:0007669"/>
    <property type="project" value="InterPro"/>
</dbReference>
<dbReference type="CDD" id="cd00383">
    <property type="entry name" value="trans_reg_C"/>
    <property type="match status" value="1"/>
</dbReference>
<sequence length="276" mass="31690">MQLRLFHTILGLFFSILLSAKGEAAHYQVAVRQMGHHILSDFGDINSRVMPVEQEGDLFILKFEKPFSFEPLRLVDRIEETVIQAKLSEYYQVALINEATGEVVYSFEHSPDSLSNIIPCLGRDQPTAKYRLQIRFPDFQEEESAEFPLWLMAIFIVGPIVLLLMYPRKKNIEAEPLSEDSIQLGAYTYSPTKAQLSFKDQKQELTGKEGELLLRLYQDINQTVKREDLLEAVWGDEGDYVGRTLDVFISRLRKKLEEDPSVKIVNIRGVGYKLIS</sequence>
<dbReference type="PROSITE" id="PS51755">
    <property type="entry name" value="OMPR_PHOB"/>
    <property type="match status" value="1"/>
</dbReference>
<keyword evidence="6" id="KW-1185">Reference proteome</keyword>
<feature type="transmembrane region" description="Helical" evidence="3">
    <location>
        <begin position="147"/>
        <end position="166"/>
    </location>
</feature>
<keyword evidence="3" id="KW-1133">Transmembrane helix</keyword>
<dbReference type="GO" id="GO:0003677">
    <property type="term" value="F:DNA binding"/>
    <property type="evidence" value="ECO:0007669"/>
    <property type="project" value="UniProtKB-UniRule"/>
</dbReference>
<organism evidence="5 6">
    <name type="scientific">Croceimicrobium hydrocarbonivorans</name>
    <dbReference type="NCBI Taxonomy" id="2761580"/>
    <lineage>
        <taxon>Bacteria</taxon>
        <taxon>Pseudomonadati</taxon>
        <taxon>Bacteroidota</taxon>
        <taxon>Flavobacteriia</taxon>
        <taxon>Flavobacteriales</taxon>
        <taxon>Owenweeksiaceae</taxon>
        <taxon>Croceimicrobium</taxon>
    </lineage>
</organism>
<dbReference type="AlphaFoldDB" id="A0A7H0VFZ0"/>
<dbReference type="KEGG" id="chyd:H4K34_01990"/>